<evidence type="ECO:0000256" key="12">
    <source>
        <dbReference type="RuleBase" id="RU363047"/>
    </source>
</evidence>
<feature type="transmembrane region" description="Helical" evidence="12">
    <location>
        <begin position="25"/>
        <end position="50"/>
    </location>
</feature>
<dbReference type="PANTHER" id="PTHR26452">
    <property type="entry name" value="OLFACTORY RECEPTOR"/>
    <property type="match status" value="1"/>
</dbReference>
<dbReference type="AlphaFoldDB" id="A0A8C5Q5X2"/>
<dbReference type="InterPro" id="IPR000276">
    <property type="entry name" value="GPCR_Rhodpsn"/>
</dbReference>
<evidence type="ECO:0000256" key="3">
    <source>
        <dbReference type="ARBA" id="ARBA00022606"/>
    </source>
</evidence>
<feature type="transmembrane region" description="Helical" evidence="12">
    <location>
        <begin position="57"/>
        <end position="79"/>
    </location>
</feature>
<sequence length="309" mass="34718">MGFGNWTTVSYFVLLGFNDLEDVKMILFSLFLTAYLLTLLGNIGMAMIIWTSPQLHTAMYFFLFNLNLIDAIIATNATPKMLSNFLTETPLISPLGCAAQIYFAVSLGSAECFVLVLMGYDRYIAICHPLHYVAIMTKHRCLQLLAISYISGFLHSIIHTAATFSFPICRSDIHHFSCDIQALLKLFCKETLINEILLYTFSSAITATCLVATVISYICISDAILKTHTTSGRLKLFSTCASHLLSVALFFGSLLFMYMRPNSSYHENDLSASVFYTVAIPMLNPFIYSLRNKDVKIAVWRKMSIMARK</sequence>
<dbReference type="FunFam" id="1.20.1070.10:FF:000004">
    <property type="entry name" value="Olfactory receptor"/>
    <property type="match status" value="1"/>
</dbReference>
<keyword evidence="10 11" id="KW-0807">Transducer</keyword>
<dbReference type="InterPro" id="IPR017452">
    <property type="entry name" value="GPCR_Rhodpsn_7TM"/>
</dbReference>
<dbReference type="GO" id="GO:0005886">
    <property type="term" value="C:plasma membrane"/>
    <property type="evidence" value="ECO:0007669"/>
    <property type="project" value="UniProtKB-SubCell"/>
</dbReference>
<evidence type="ECO:0000256" key="4">
    <source>
        <dbReference type="ARBA" id="ARBA00022692"/>
    </source>
</evidence>
<evidence type="ECO:0000256" key="8">
    <source>
        <dbReference type="ARBA" id="ARBA00023136"/>
    </source>
</evidence>
<evidence type="ECO:0000256" key="10">
    <source>
        <dbReference type="ARBA" id="ARBA00023224"/>
    </source>
</evidence>
<dbReference type="InterPro" id="IPR050516">
    <property type="entry name" value="Olfactory_GPCR"/>
</dbReference>
<feature type="transmembrane region" description="Helical" evidence="12">
    <location>
        <begin position="141"/>
        <end position="158"/>
    </location>
</feature>
<keyword evidence="8 12" id="KW-0472">Membrane</keyword>
<evidence type="ECO:0000313" key="14">
    <source>
        <dbReference type="Ensembl" id="ENSLLEP00000032696.1"/>
    </source>
</evidence>
<feature type="transmembrane region" description="Helical" evidence="12">
    <location>
        <begin position="236"/>
        <end position="258"/>
    </location>
</feature>
<dbReference type="OrthoDB" id="9823959at2759"/>
<evidence type="ECO:0000256" key="9">
    <source>
        <dbReference type="ARBA" id="ARBA00023170"/>
    </source>
</evidence>
<evidence type="ECO:0000256" key="5">
    <source>
        <dbReference type="ARBA" id="ARBA00022725"/>
    </source>
</evidence>
<feature type="transmembrane region" description="Helical" evidence="12">
    <location>
        <begin position="99"/>
        <end position="120"/>
    </location>
</feature>
<dbReference type="PRINTS" id="PR00237">
    <property type="entry name" value="GPCRRHODOPSN"/>
</dbReference>
<dbReference type="PROSITE" id="PS00237">
    <property type="entry name" value="G_PROTEIN_RECEP_F1_1"/>
    <property type="match status" value="1"/>
</dbReference>
<keyword evidence="6 12" id="KW-1133">Transmembrane helix</keyword>
<evidence type="ECO:0000256" key="11">
    <source>
        <dbReference type="RuleBase" id="RU000688"/>
    </source>
</evidence>
<evidence type="ECO:0000256" key="7">
    <source>
        <dbReference type="ARBA" id="ARBA00023040"/>
    </source>
</evidence>
<dbReference type="GeneTree" id="ENSGT01120000271834"/>
<evidence type="ECO:0000256" key="6">
    <source>
        <dbReference type="ARBA" id="ARBA00022989"/>
    </source>
</evidence>
<comment type="similarity">
    <text evidence="11">Belongs to the G-protein coupled receptor 1 family.</text>
</comment>
<keyword evidence="4 11" id="KW-0812">Transmembrane</keyword>
<feature type="transmembrane region" description="Helical" evidence="12">
    <location>
        <begin position="196"/>
        <end position="224"/>
    </location>
</feature>
<keyword evidence="9 11" id="KW-0675">Receptor</keyword>
<organism evidence="14 15">
    <name type="scientific">Leptobrachium leishanense</name>
    <name type="common">Leishan spiny toad</name>
    <dbReference type="NCBI Taxonomy" id="445787"/>
    <lineage>
        <taxon>Eukaryota</taxon>
        <taxon>Metazoa</taxon>
        <taxon>Chordata</taxon>
        <taxon>Craniata</taxon>
        <taxon>Vertebrata</taxon>
        <taxon>Euteleostomi</taxon>
        <taxon>Amphibia</taxon>
        <taxon>Batrachia</taxon>
        <taxon>Anura</taxon>
        <taxon>Pelobatoidea</taxon>
        <taxon>Megophryidae</taxon>
        <taxon>Leptobrachium</taxon>
    </lineage>
</organism>
<feature type="transmembrane region" description="Helical" evidence="12">
    <location>
        <begin position="270"/>
        <end position="290"/>
    </location>
</feature>
<keyword evidence="2 12" id="KW-1003">Cell membrane</keyword>
<keyword evidence="5 12" id="KW-0552">Olfaction</keyword>
<protein>
    <recommendedName>
        <fullName evidence="12">Olfactory receptor</fullName>
    </recommendedName>
</protein>
<dbReference type="Pfam" id="PF13853">
    <property type="entry name" value="7tm_4"/>
    <property type="match status" value="1"/>
</dbReference>
<comment type="subcellular location">
    <subcellularLocation>
        <location evidence="1 12">Cell membrane</location>
        <topology evidence="1 12">Multi-pass membrane protein</topology>
    </subcellularLocation>
</comment>
<evidence type="ECO:0000256" key="2">
    <source>
        <dbReference type="ARBA" id="ARBA00022475"/>
    </source>
</evidence>
<dbReference type="GO" id="GO:0004930">
    <property type="term" value="F:G protein-coupled receptor activity"/>
    <property type="evidence" value="ECO:0007669"/>
    <property type="project" value="UniProtKB-KW"/>
</dbReference>
<evidence type="ECO:0000313" key="15">
    <source>
        <dbReference type="Proteomes" id="UP000694569"/>
    </source>
</evidence>
<name>A0A8C5Q5X2_9ANUR</name>
<keyword evidence="3 12" id="KW-0716">Sensory transduction</keyword>
<feature type="domain" description="G-protein coupled receptors family 1 profile" evidence="13">
    <location>
        <begin position="41"/>
        <end position="288"/>
    </location>
</feature>
<keyword evidence="15" id="KW-1185">Reference proteome</keyword>
<keyword evidence="7 11" id="KW-0297">G-protein coupled receptor</keyword>
<dbReference type="SUPFAM" id="SSF81321">
    <property type="entry name" value="Family A G protein-coupled receptor-like"/>
    <property type="match status" value="1"/>
</dbReference>
<proteinExistence type="inferred from homology"/>
<reference evidence="14" key="2">
    <citation type="submission" date="2025-09" db="UniProtKB">
        <authorList>
            <consortium name="Ensembl"/>
        </authorList>
    </citation>
    <scope>IDENTIFICATION</scope>
</reference>
<dbReference type="Proteomes" id="UP000694569">
    <property type="component" value="Unplaced"/>
</dbReference>
<evidence type="ECO:0000259" key="13">
    <source>
        <dbReference type="PROSITE" id="PS50262"/>
    </source>
</evidence>
<accession>A0A8C5Q5X2</accession>
<dbReference type="GO" id="GO:0004984">
    <property type="term" value="F:olfactory receptor activity"/>
    <property type="evidence" value="ECO:0007669"/>
    <property type="project" value="InterPro"/>
</dbReference>
<evidence type="ECO:0000256" key="1">
    <source>
        <dbReference type="ARBA" id="ARBA00004651"/>
    </source>
</evidence>
<dbReference type="Ensembl" id="ENSLLET00000033959.1">
    <property type="protein sequence ID" value="ENSLLEP00000032696.1"/>
    <property type="gene ID" value="ENSLLEG00000020753.1"/>
</dbReference>
<reference evidence="14" key="1">
    <citation type="submission" date="2025-08" db="UniProtKB">
        <authorList>
            <consortium name="Ensembl"/>
        </authorList>
    </citation>
    <scope>IDENTIFICATION</scope>
</reference>
<dbReference type="Gene3D" id="1.20.1070.10">
    <property type="entry name" value="Rhodopsin 7-helix transmembrane proteins"/>
    <property type="match status" value="1"/>
</dbReference>
<dbReference type="InterPro" id="IPR000725">
    <property type="entry name" value="Olfact_rcpt"/>
</dbReference>
<dbReference type="PROSITE" id="PS50262">
    <property type="entry name" value="G_PROTEIN_RECEP_F1_2"/>
    <property type="match status" value="1"/>
</dbReference>
<dbReference type="PRINTS" id="PR00245">
    <property type="entry name" value="OLFACTORYR"/>
</dbReference>